<dbReference type="InterPro" id="IPR029044">
    <property type="entry name" value="Nucleotide-diphossugar_trans"/>
</dbReference>
<dbReference type="CDD" id="cd04182">
    <property type="entry name" value="GT_2_like_f"/>
    <property type="match status" value="1"/>
</dbReference>
<protein>
    <submittedName>
        <fullName evidence="3">Nucleotidyltransferase family protein</fullName>
    </submittedName>
</protein>
<proteinExistence type="predicted"/>
<dbReference type="EMBL" id="APLQ01000014">
    <property type="protein sequence ID" value="ENO13588.2"/>
    <property type="molecule type" value="Genomic_DNA"/>
</dbReference>
<dbReference type="HOGENOM" id="CLU_061980_2_0_6"/>
<dbReference type="PANTHER" id="PTHR43777:SF1">
    <property type="entry name" value="MOLYBDENUM COFACTOR CYTIDYLYLTRANSFERASE"/>
    <property type="match status" value="1"/>
</dbReference>
<dbReference type="Proteomes" id="UP000013165">
    <property type="component" value="Unassembled WGS sequence"/>
</dbReference>
<dbReference type="RefSeq" id="WP_051079796.1">
    <property type="nucleotide sequence ID" value="NZ_AP028878.1"/>
</dbReference>
<organism evidence="3 4">
    <name type="scientific">Marinobacter nanhaiticus D15-8W</name>
    <dbReference type="NCBI Taxonomy" id="626887"/>
    <lineage>
        <taxon>Bacteria</taxon>
        <taxon>Pseudomonadati</taxon>
        <taxon>Pseudomonadota</taxon>
        <taxon>Gammaproteobacteria</taxon>
        <taxon>Pseudomonadales</taxon>
        <taxon>Marinobacteraceae</taxon>
        <taxon>Marinobacter</taxon>
    </lineage>
</organism>
<dbReference type="SUPFAM" id="SSF53448">
    <property type="entry name" value="Nucleotide-diphospho-sugar transferases"/>
    <property type="match status" value="1"/>
</dbReference>
<gene>
    <name evidence="3" type="ORF">J057_19370</name>
</gene>
<dbReference type="GO" id="GO:0016779">
    <property type="term" value="F:nucleotidyltransferase activity"/>
    <property type="evidence" value="ECO:0007669"/>
    <property type="project" value="UniProtKB-ARBA"/>
</dbReference>
<dbReference type="OrthoDB" id="285216at2"/>
<keyword evidence="4" id="KW-1185">Reference proteome</keyword>
<sequence length="201" mass="21410">MQSEIGVLILAAGASRRLGRPKANLQWCGKSLLAHTISQGRRLGSPLHVVTGSHYPLIRFRSVDQPDRWVFNARWPEGMASSLQAGLMSMPGSVKGVYVLLVDQPAIEACFWSGLITAVERSGGGQPVAADLGGFVGAPAYLPRWLWPDIMDLQGDAGAGKLLRSNGAIAVPAPGAKVDVDTRADWLALRQSDRTALNGSE</sequence>
<dbReference type="PANTHER" id="PTHR43777">
    <property type="entry name" value="MOLYBDENUM COFACTOR CYTIDYLYLTRANSFERASE"/>
    <property type="match status" value="1"/>
</dbReference>
<accession>N6WXS5</accession>
<evidence type="ECO:0000259" key="2">
    <source>
        <dbReference type="Pfam" id="PF12804"/>
    </source>
</evidence>
<dbReference type="AlphaFoldDB" id="N6WXS5"/>
<feature type="domain" description="MobA-like NTP transferase" evidence="2">
    <location>
        <begin position="7"/>
        <end position="166"/>
    </location>
</feature>
<keyword evidence="1" id="KW-0460">Magnesium</keyword>
<dbReference type="STRING" id="626887.J057_19370"/>
<dbReference type="eggNOG" id="COG2068">
    <property type="taxonomic scope" value="Bacteria"/>
</dbReference>
<comment type="caution">
    <text evidence="3">The sequence shown here is derived from an EMBL/GenBank/DDBJ whole genome shotgun (WGS) entry which is preliminary data.</text>
</comment>
<dbReference type="Pfam" id="PF12804">
    <property type="entry name" value="NTP_transf_3"/>
    <property type="match status" value="1"/>
</dbReference>
<name>N6WXS5_9GAMM</name>
<dbReference type="PATRIC" id="fig|626887.3.peg.3870"/>
<evidence type="ECO:0000313" key="3">
    <source>
        <dbReference type="EMBL" id="ENO13588.2"/>
    </source>
</evidence>
<keyword evidence="3" id="KW-0808">Transferase</keyword>
<dbReference type="Gene3D" id="3.90.550.10">
    <property type="entry name" value="Spore Coat Polysaccharide Biosynthesis Protein SpsA, Chain A"/>
    <property type="match status" value="1"/>
</dbReference>
<evidence type="ECO:0000256" key="1">
    <source>
        <dbReference type="ARBA" id="ARBA00022842"/>
    </source>
</evidence>
<reference evidence="3 4" key="1">
    <citation type="journal article" date="2013" name="Genome Announc.">
        <title>Genome Sequence of the Polycyclic Aromatic Hydrocarbon-Degrading Bacterium Strain Marinobacter nanhaiticus D15-8WT.</title>
        <authorList>
            <person name="Cui Z."/>
            <person name="Gao W."/>
            <person name="Li Q."/>
            <person name="Xu G."/>
            <person name="Zheng L."/>
        </authorList>
    </citation>
    <scope>NUCLEOTIDE SEQUENCE [LARGE SCALE GENOMIC DNA]</scope>
    <source>
        <strain evidence="3 4">D15-8W</strain>
    </source>
</reference>
<evidence type="ECO:0000313" key="4">
    <source>
        <dbReference type="Proteomes" id="UP000013165"/>
    </source>
</evidence>
<dbReference type="InterPro" id="IPR025877">
    <property type="entry name" value="MobA-like_NTP_Trfase"/>
</dbReference>